<name>A0A2T7NXR6_POMCA</name>
<evidence type="ECO:0000313" key="2">
    <source>
        <dbReference type="EMBL" id="PVD25970.1"/>
    </source>
</evidence>
<keyword evidence="3" id="KW-1185">Reference proteome</keyword>
<protein>
    <submittedName>
        <fullName evidence="2">Uncharacterized protein</fullName>
    </submittedName>
</protein>
<accession>A0A2T7NXR6</accession>
<organism evidence="2 3">
    <name type="scientific">Pomacea canaliculata</name>
    <name type="common">Golden apple snail</name>
    <dbReference type="NCBI Taxonomy" id="400727"/>
    <lineage>
        <taxon>Eukaryota</taxon>
        <taxon>Metazoa</taxon>
        <taxon>Spiralia</taxon>
        <taxon>Lophotrochozoa</taxon>
        <taxon>Mollusca</taxon>
        <taxon>Gastropoda</taxon>
        <taxon>Caenogastropoda</taxon>
        <taxon>Architaenioglossa</taxon>
        <taxon>Ampullarioidea</taxon>
        <taxon>Ampullariidae</taxon>
        <taxon>Pomacea</taxon>
    </lineage>
</organism>
<feature type="region of interest" description="Disordered" evidence="1">
    <location>
        <begin position="46"/>
        <end position="65"/>
    </location>
</feature>
<gene>
    <name evidence="2" type="ORF">C0Q70_13637</name>
</gene>
<evidence type="ECO:0000256" key="1">
    <source>
        <dbReference type="SAM" id="MobiDB-lite"/>
    </source>
</evidence>
<dbReference type="AlphaFoldDB" id="A0A2T7NXR6"/>
<proteinExistence type="predicted"/>
<dbReference type="Proteomes" id="UP000245119">
    <property type="component" value="Linkage Group LG8"/>
</dbReference>
<sequence>MQQKLCSSLRSPRAIETECSRVYMVFPGRPNLLWGPLNPRGGEAGVNGCSSIYPGSQKKKPPFSQ</sequence>
<reference evidence="2 3" key="1">
    <citation type="submission" date="2018-04" db="EMBL/GenBank/DDBJ databases">
        <title>The genome of golden apple snail Pomacea canaliculata provides insight into stress tolerance and invasive adaptation.</title>
        <authorList>
            <person name="Liu C."/>
            <person name="Liu B."/>
            <person name="Ren Y."/>
            <person name="Zhang Y."/>
            <person name="Wang H."/>
            <person name="Li S."/>
            <person name="Jiang F."/>
            <person name="Yin L."/>
            <person name="Zhang G."/>
            <person name="Qian W."/>
            <person name="Fan W."/>
        </authorList>
    </citation>
    <scope>NUCLEOTIDE SEQUENCE [LARGE SCALE GENOMIC DNA]</scope>
    <source>
        <strain evidence="2">SZHN2017</strain>
        <tissue evidence="2">Muscle</tissue>
    </source>
</reference>
<dbReference type="EMBL" id="PZQS01000008">
    <property type="protein sequence ID" value="PVD25970.1"/>
    <property type="molecule type" value="Genomic_DNA"/>
</dbReference>
<comment type="caution">
    <text evidence="2">The sequence shown here is derived from an EMBL/GenBank/DDBJ whole genome shotgun (WGS) entry which is preliminary data.</text>
</comment>
<evidence type="ECO:0000313" key="3">
    <source>
        <dbReference type="Proteomes" id="UP000245119"/>
    </source>
</evidence>